<evidence type="ECO:0000313" key="1">
    <source>
        <dbReference type="EMBL" id="MQL68235.1"/>
    </source>
</evidence>
<accession>A0A843TB09</accession>
<evidence type="ECO:0000313" key="2">
    <source>
        <dbReference type="Proteomes" id="UP000652761"/>
    </source>
</evidence>
<feature type="non-terminal residue" evidence="1">
    <location>
        <position position="1"/>
    </location>
</feature>
<name>A0A843TB09_COLES</name>
<proteinExistence type="predicted"/>
<reference evidence="1" key="1">
    <citation type="submission" date="2017-07" db="EMBL/GenBank/DDBJ databases">
        <title>Taro Niue Genome Assembly and Annotation.</title>
        <authorList>
            <person name="Atibalentja N."/>
            <person name="Keating K."/>
            <person name="Fields C.J."/>
        </authorList>
    </citation>
    <scope>NUCLEOTIDE SEQUENCE</scope>
    <source>
        <strain evidence="1">Niue_2</strain>
        <tissue evidence="1">Leaf</tissue>
    </source>
</reference>
<sequence length="195" mass="21811">MGIEKTKSRWDDELWQTIFPVLRLTLGVCPGALAGFGRSRTTTGCHLLGRWSHQTWNLDVDGEGREEGDTGRRKMQGCGDLFRCPGEGKILVKGGKGRDLGNEVWPPAVDRAPDACRQAQTENGQFAVLVGFVNWNFGAVVRVDLAFEEVVLEEGWLEDFQLEVDLVVVDLIVSHLVVYEVCKHRRNCLAKIVFL</sequence>
<gene>
    <name evidence="1" type="ORF">Taro_000523</name>
</gene>
<dbReference type="EMBL" id="NMUH01000010">
    <property type="protein sequence ID" value="MQL68235.1"/>
    <property type="molecule type" value="Genomic_DNA"/>
</dbReference>
<dbReference type="AlphaFoldDB" id="A0A843TB09"/>
<organism evidence="1 2">
    <name type="scientific">Colocasia esculenta</name>
    <name type="common">Wild taro</name>
    <name type="synonym">Arum esculentum</name>
    <dbReference type="NCBI Taxonomy" id="4460"/>
    <lineage>
        <taxon>Eukaryota</taxon>
        <taxon>Viridiplantae</taxon>
        <taxon>Streptophyta</taxon>
        <taxon>Embryophyta</taxon>
        <taxon>Tracheophyta</taxon>
        <taxon>Spermatophyta</taxon>
        <taxon>Magnoliopsida</taxon>
        <taxon>Liliopsida</taxon>
        <taxon>Araceae</taxon>
        <taxon>Aroideae</taxon>
        <taxon>Colocasieae</taxon>
        <taxon>Colocasia</taxon>
    </lineage>
</organism>
<protein>
    <submittedName>
        <fullName evidence="1">Uncharacterized protein</fullName>
    </submittedName>
</protein>
<comment type="caution">
    <text evidence="1">The sequence shown here is derived from an EMBL/GenBank/DDBJ whole genome shotgun (WGS) entry which is preliminary data.</text>
</comment>
<dbReference type="Proteomes" id="UP000652761">
    <property type="component" value="Unassembled WGS sequence"/>
</dbReference>
<keyword evidence="2" id="KW-1185">Reference proteome</keyword>